<name>A0ABZ0U4Y0_9FIRM</name>
<proteinExistence type="predicted"/>
<accession>A0ABZ0U4Y0</accession>
<evidence type="ECO:0008006" key="3">
    <source>
        <dbReference type="Google" id="ProtNLM"/>
    </source>
</evidence>
<protein>
    <recommendedName>
        <fullName evidence="3">CRISPR type III-B/RAMP module-associated protein Cmr5</fullName>
    </recommendedName>
</protein>
<dbReference type="RefSeq" id="WP_045173327.1">
    <property type="nucleotide sequence ID" value="NZ_CP139957.1"/>
</dbReference>
<sequence>MKDKKELLEITKKIKTKIVSSNSSFISDIVSFIITAKMEKNSKEEQLKRFLELLWICAKNPNVLGGGNAKKRGFKEFVESYLRLKEENGNFILENADFSKLDIDGLFFVFAWTKRIVKTQR</sequence>
<keyword evidence="2" id="KW-1185">Reference proteome</keyword>
<dbReference type="Proteomes" id="UP001322744">
    <property type="component" value="Chromosome"/>
</dbReference>
<gene>
    <name evidence="1" type="ORF">SOJ16_002690</name>
</gene>
<reference evidence="1 2" key="1">
    <citation type="submission" date="2023-12" db="EMBL/GenBank/DDBJ databases">
        <authorList>
            <person name="Manesh M.J.H."/>
            <person name="Bing R.G."/>
            <person name="Willard D.J."/>
            <person name="Kelly R.M."/>
        </authorList>
    </citation>
    <scope>NUCLEOTIDE SEQUENCE [LARGE SCALE GENOMIC DNA]</scope>
    <source>
        <strain evidence="1 2">DSM 8977</strain>
    </source>
</reference>
<evidence type="ECO:0000313" key="1">
    <source>
        <dbReference type="EMBL" id="WPX08780.1"/>
    </source>
</evidence>
<dbReference type="EMBL" id="CP139957">
    <property type="protein sequence ID" value="WPX08780.1"/>
    <property type="molecule type" value="Genomic_DNA"/>
</dbReference>
<organism evidence="1 2">
    <name type="scientific">Anaerocellum danielii</name>
    <dbReference type="NCBI Taxonomy" id="1387557"/>
    <lineage>
        <taxon>Bacteria</taxon>
        <taxon>Bacillati</taxon>
        <taxon>Bacillota</taxon>
        <taxon>Bacillota incertae sedis</taxon>
        <taxon>Caldicellulosiruptorales</taxon>
        <taxon>Caldicellulosiruptoraceae</taxon>
        <taxon>Anaerocellum</taxon>
    </lineage>
</organism>
<evidence type="ECO:0000313" key="2">
    <source>
        <dbReference type="Proteomes" id="UP001322744"/>
    </source>
</evidence>